<evidence type="ECO:0000313" key="3">
    <source>
        <dbReference type="Proteomes" id="UP001221757"/>
    </source>
</evidence>
<evidence type="ECO:0000256" key="1">
    <source>
        <dbReference type="SAM" id="Phobius"/>
    </source>
</evidence>
<proteinExistence type="predicted"/>
<gene>
    <name evidence="2" type="ORF">B0H17DRAFT_1074232</name>
</gene>
<accession>A0AAD7DBA9</accession>
<organism evidence="2 3">
    <name type="scientific">Mycena rosella</name>
    <name type="common">Pink bonnet</name>
    <name type="synonym">Agaricus rosellus</name>
    <dbReference type="NCBI Taxonomy" id="1033263"/>
    <lineage>
        <taxon>Eukaryota</taxon>
        <taxon>Fungi</taxon>
        <taxon>Dikarya</taxon>
        <taxon>Basidiomycota</taxon>
        <taxon>Agaricomycotina</taxon>
        <taxon>Agaricomycetes</taxon>
        <taxon>Agaricomycetidae</taxon>
        <taxon>Agaricales</taxon>
        <taxon>Marasmiineae</taxon>
        <taxon>Mycenaceae</taxon>
        <taxon>Mycena</taxon>
    </lineage>
</organism>
<keyword evidence="1" id="KW-1133">Transmembrane helix</keyword>
<keyword evidence="1" id="KW-0472">Membrane</keyword>
<dbReference type="EMBL" id="JARKIE010000108">
    <property type="protein sequence ID" value="KAJ7683457.1"/>
    <property type="molecule type" value="Genomic_DNA"/>
</dbReference>
<keyword evidence="1" id="KW-0812">Transmembrane</keyword>
<protein>
    <submittedName>
        <fullName evidence="2">Uncharacterized protein</fullName>
    </submittedName>
</protein>
<comment type="caution">
    <text evidence="2">The sequence shown here is derived from an EMBL/GenBank/DDBJ whole genome shotgun (WGS) entry which is preliminary data.</text>
</comment>
<evidence type="ECO:0000313" key="2">
    <source>
        <dbReference type="EMBL" id="KAJ7683457.1"/>
    </source>
</evidence>
<dbReference type="Proteomes" id="UP001221757">
    <property type="component" value="Unassembled WGS sequence"/>
</dbReference>
<feature type="transmembrane region" description="Helical" evidence="1">
    <location>
        <begin position="35"/>
        <end position="55"/>
    </location>
</feature>
<dbReference type="AlphaFoldDB" id="A0AAD7DBA9"/>
<sequence length="72" mass="7837">SVLKPLEPPCLYATLIMLTLCDDTTIGIQMDIRHVIWYTIYPALFLSLAGLVPICPGMSARQCRGLGNSIAS</sequence>
<feature type="non-terminal residue" evidence="2">
    <location>
        <position position="1"/>
    </location>
</feature>
<name>A0AAD7DBA9_MYCRO</name>
<reference evidence="2" key="1">
    <citation type="submission" date="2023-03" db="EMBL/GenBank/DDBJ databases">
        <title>Massive genome expansion in bonnet fungi (Mycena s.s.) driven by repeated elements and novel gene families across ecological guilds.</title>
        <authorList>
            <consortium name="Lawrence Berkeley National Laboratory"/>
            <person name="Harder C.B."/>
            <person name="Miyauchi S."/>
            <person name="Viragh M."/>
            <person name="Kuo A."/>
            <person name="Thoen E."/>
            <person name="Andreopoulos B."/>
            <person name="Lu D."/>
            <person name="Skrede I."/>
            <person name="Drula E."/>
            <person name="Henrissat B."/>
            <person name="Morin E."/>
            <person name="Kohler A."/>
            <person name="Barry K."/>
            <person name="LaButti K."/>
            <person name="Morin E."/>
            <person name="Salamov A."/>
            <person name="Lipzen A."/>
            <person name="Mereny Z."/>
            <person name="Hegedus B."/>
            <person name="Baldrian P."/>
            <person name="Stursova M."/>
            <person name="Weitz H."/>
            <person name="Taylor A."/>
            <person name="Grigoriev I.V."/>
            <person name="Nagy L.G."/>
            <person name="Martin F."/>
            <person name="Kauserud H."/>
        </authorList>
    </citation>
    <scope>NUCLEOTIDE SEQUENCE</scope>
    <source>
        <strain evidence="2">CBHHK067</strain>
    </source>
</reference>
<keyword evidence="3" id="KW-1185">Reference proteome</keyword>